<dbReference type="FunFam" id="3.40.50.2000:FF:000119">
    <property type="entry name" value="Glycosyl transferase group 1"/>
    <property type="match status" value="1"/>
</dbReference>
<dbReference type="EC" id="2.4.1.250" evidence="4"/>
<evidence type="ECO:0000256" key="1">
    <source>
        <dbReference type="ARBA" id="ARBA00022679"/>
    </source>
</evidence>
<organism evidence="4 5">
    <name type="scientific">Clostridium beijerinckii</name>
    <name type="common">Clostridium MP</name>
    <dbReference type="NCBI Taxonomy" id="1520"/>
    <lineage>
        <taxon>Bacteria</taxon>
        <taxon>Bacillati</taxon>
        <taxon>Bacillota</taxon>
        <taxon>Clostridia</taxon>
        <taxon>Eubacteriales</taxon>
        <taxon>Clostridiaceae</taxon>
        <taxon>Clostridium</taxon>
    </lineage>
</organism>
<accession>A0A1S8SAV7</accession>
<evidence type="ECO:0000259" key="3">
    <source>
        <dbReference type="Pfam" id="PF13439"/>
    </source>
</evidence>
<feature type="domain" description="Glycosyltransferase subfamily 4-like N-terminal" evidence="3">
    <location>
        <begin position="15"/>
        <end position="176"/>
    </location>
</feature>
<dbReference type="PANTHER" id="PTHR46401">
    <property type="entry name" value="GLYCOSYLTRANSFERASE WBBK-RELATED"/>
    <property type="match status" value="1"/>
</dbReference>
<dbReference type="EMBL" id="LZZI01000021">
    <property type="protein sequence ID" value="OOM62601.1"/>
    <property type="molecule type" value="Genomic_DNA"/>
</dbReference>
<dbReference type="Pfam" id="PF00534">
    <property type="entry name" value="Glycos_transf_1"/>
    <property type="match status" value="1"/>
</dbReference>
<dbReference type="PANTHER" id="PTHR46401:SF2">
    <property type="entry name" value="GLYCOSYLTRANSFERASE WBBK-RELATED"/>
    <property type="match status" value="1"/>
</dbReference>
<dbReference type="InterPro" id="IPR001296">
    <property type="entry name" value="Glyco_trans_1"/>
</dbReference>
<reference evidence="4 5" key="1">
    <citation type="submission" date="2016-05" db="EMBL/GenBank/DDBJ databases">
        <title>Microbial solvent formation.</title>
        <authorList>
            <person name="Poehlein A."/>
            <person name="Montoya Solano J.D."/>
            <person name="Flitsch S."/>
            <person name="Krabben P."/>
            <person name="Duerre P."/>
            <person name="Daniel R."/>
        </authorList>
    </citation>
    <scope>NUCLEOTIDE SEQUENCE [LARGE SCALE GENOMIC DNA]</scope>
    <source>
        <strain evidence="4 5">DSM 53</strain>
    </source>
</reference>
<feature type="domain" description="Glycosyl transferase family 1" evidence="2">
    <location>
        <begin position="190"/>
        <end position="358"/>
    </location>
</feature>
<keyword evidence="1 4" id="KW-0808">Transferase</keyword>
<keyword evidence="4" id="KW-0328">Glycosyltransferase</keyword>
<dbReference type="Gene3D" id="3.40.50.2000">
    <property type="entry name" value="Glycogen Phosphorylase B"/>
    <property type="match status" value="2"/>
</dbReference>
<dbReference type="InterPro" id="IPR028098">
    <property type="entry name" value="Glyco_trans_4-like_N"/>
</dbReference>
<dbReference type="RefSeq" id="WP_077838319.1">
    <property type="nucleotide sequence ID" value="NZ_JABTAE010000001.1"/>
</dbReference>
<protein>
    <submittedName>
        <fullName evidence="4">D-inositol 3-phosphate glycosyltransferase</fullName>
        <ecNumber evidence="4">2.4.1.250</ecNumber>
    </submittedName>
</protein>
<comment type="caution">
    <text evidence="4">The sequence shown here is derived from an EMBL/GenBank/DDBJ whole genome shotgun (WGS) entry which is preliminary data.</text>
</comment>
<evidence type="ECO:0000313" key="5">
    <source>
        <dbReference type="Proteomes" id="UP000190973"/>
    </source>
</evidence>
<dbReference type="GO" id="GO:0009103">
    <property type="term" value="P:lipopolysaccharide biosynthetic process"/>
    <property type="evidence" value="ECO:0007669"/>
    <property type="project" value="TreeGrafter"/>
</dbReference>
<dbReference type="GO" id="GO:0102710">
    <property type="term" value="F:D-inositol-3-phosphate glycosyltransferase activity"/>
    <property type="evidence" value="ECO:0007669"/>
    <property type="project" value="UniProtKB-EC"/>
</dbReference>
<dbReference type="AlphaFoldDB" id="A0A1S8SAV7"/>
<dbReference type="SUPFAM" id="SSF53756">
    <property type="entry name" value="UDP-Glycosyltransferase/glycogen phosphorylase"/>
    <property type="match status" value="1"/>
</dbReference>
<dbReference type="CDD" id="cd03809">
    <property type="entry name" value="GT4_MtfB-like"/>
    <property type="match status" value="1"/>
</dbReference>
<gene>
    <name evidence="4" type="primary">mshA_3</name>
    <name evidence="4" type="ORF">CLBCK_16440</name>
</gene>
<dbReference type="Proteomes" id="UP000190973">
    <property type="component" value="Unassembled WGS sequence"/>
</dbReference>
<sequence>MKVSLELEPCLKNKSGIGIYTYELSKCLQKYSDITLYGHIFNFINRNNIDKDIEGLNFNKNIFRLFPYGVYRRVWNYVPIRYNFLFNDKSDIYHFFNFIVPPRIKGKIITTIHDMTYELYPETMDIRNLKRIKNDIQYSVNRADKIITVSESSKKDIIRFLNIEESKIEVIYNGVEYNKFNKSYSEEEKNRVRYRYGLPQNYILYMGTLEPRKNIESIIEAFSLLKKENAPNSKNIKLVIAGKKGWLFERILNLVDKLNLKDDVIFTDYIDENDKSIIYNMASLFVFPSLYEGFGIPVLEAMASSVPVITSNVSSLPEVAGDAAILVEAKDIKSIAKYMGKVLVDKELRNNLIKNGHEQAKKFTWESSAEKLITIYRDLYNK</sequence>
<evidence type="ECO:0000259" key="2">
    <source>
        <dbReference type="Pfam" id="PF00534"/>
    </source>
</evidence>
<evidence type="ECO:0000313" key="4">
    <source>
        <dbReference type="EMBL" id="OOM62601.1"/>
    </source>
</evidence>
<name>A0A1S8SAV7_CLOBE</name>
<proteinExistence type="predicted"/>
<dbReference type="Pfam" id="PF13439">
    <property type="entry name" value="Glyco_transf_4"/>
    <property type="match status" value="1"/>
</dbReference>